<evidence type="ECO:0000256" key="1">
    <source>
        <dbReference type="SAM" id="MobiDB-lite"/>
    </source>
</evidence>
<reference evidence="3" key="1">
    <citation type="journal article" date="2014" name="Science">
        <title>Ancient hybridizations among the ancestral genomes of bread wheat.</title>
        <authorList>
            <consortium name="International Wheat Genome Sequencing Consortium,"/>
            <person name="Marcussen T."/>
            <person name="Sandve S.R."/>
            <person name="Heier L."/>
            <person name="Spannagl M."/>
            <person name="Pfeifer M."/>
            <person name="Jakobsen K.S."/>
            <person name="Wulff B.B."/>
            <person name="Steuernagel B."/>
            <person name="Mayer K.F."/>
            <person name="Olsen O.A."/>
        </authorList>
    </citation>
    <scope>NUCLEOTIDE SEQUENCE [LARGE SCALE GENOMIC DNA]</scope>
    <source>
        <strain evidence="3">cv. AL8/78</strain>
    </source>
</reference>
<keyword evidence="3" id="KW-1185">Reference proteome</keyword>
<reference evidence="2" key="5">
    <citation type="journal article" date="2021" name="G3 (Bethesda)">
        <title>Aegilops tauschii genome assembly Aet v5.0 features greater sequence contiguity and improved annotation.</title>
        <authorList>
            <person name="Wang L."/>
            <person name="Zhu T."/>
            <person name="Rodriguez J.C."/>
            <person name="Deal K.R."/>
            <person name="Dubcovsky J."/>
            <person name="McGuire P.E."/>
            <person name="Lux T."/>
            <person name="Spannagl M."/>
            <person name="Mayer K.F.X."/>
            <person name="Baldrich P."/>
            <person name="Meyers B.C."/>
            <person name="Huo N."/>
            <person name="Gu Y.Q."/>
            <person name="Zhou H."/>
            <person name="Devos K.M."/>
            <person name="Bennetzen J.L."/>
            <person name="Unver T."/>
            <person name="Budak H."/>
            <person name="Gulick P.J."/>
            <person name="Galiba G."/>
            <person name="Kalapos B."/>
            <person name="Nelson D.R."/>
            <person name="Li P."/>
            <person name="You F.M."/>
            <person name="Luo M.C."/>
            <person name="Dvorak J."/>
        </authorList>
    </citation>
    <scope>NUCLEOTIDE SEQUENCE [LARGE SCALE GENOMIC DNA]</scope>
    <source>
        <strain evidence="2">cv. AL8/78</strain>
    </source>
</reference>
<accession>A0A453NWJ6</accession>
<feature type="compositionally biased region" description="Basic residues" evidence="1">
    <location>
        <begin position="57"/>
        <end position="82"/>
    </location>
</feature>
<dbReference type="AlphaFoldDB" id="A0A453NWJ6"/>
<proteinExistence type="predicted"/>
<dbReference type="Gramene" id="AET6Gv20521400.7">
    <property type="protein sequence ID" value="AET6Gv20521400.7"/>
    <property type="gene ID" value="AET6Gv20521400"/>
</dbReference>
<dbReference type="EnsemblPlants" id="AET6Gv20521400.7">
    <property type="protein sequence ID" value="AET6Gv20521400.7"/>
    <property type="gene ID" value="AET6Gv20521400"/>
</dbReference>
<evidence type="ECO:0000313" key="3">
    <source>
        <dbReference type="Proteomes" id="UP000015105"/>
    </source>
</evidence>
<protein>
    <submittedName>
        <fullName evidence="2">Uncharacterized protein</fullName>
    </submittedName>
</protein>
<feature type="region of interest" description="Disordered" evidence="1">
    <location>
        <begin position="45"/>
        <end position="94"/>
    </location>
</feature>
<name>A0A453NWJ6_AEGTS</name>
<feature type="compositionally biased region" description="Pro residues" evidence="1">
    <location>
        <begin position="83"/>
        <end position="94"/>
    </location>
</feature>
<evidence type="ECO:0000313" key="2">
    <source>
        <dbReference type="EnsemblPlants" id="AET6Gv20521400.7"/>
    </source>
</evidence>
<reference evidence="3" key="2">
    <citation type="journal article" date="2017" name="Nat. Plants">
        <title>The Aegilops tauschii genome reveals multiple impacts of transposons.</title>
        <authorList>
            <person name="Zhao G."/>
            <person name="Zou C."/>
            <person name="Li K."/>
            <person name="Wang K."/>
            <person name="Li T."/>
            <person name="Gao L."/>
            <person name="Zhang X."/>
            <person name="Wang H."/>
            <person name="Yang Z."/>
            <person name="Liu X."/>
            <person name="Jiang W."/>
            <person name="Mao L."/>
            <person name="Kong X."/>
            <person name="Jiao Y."/>
            <person name="Jia J."/>
        </authorList>
    </citation>
    <scope>NUCLEOTIDE SEQUENCE [LARGE SCALE GENOMIC DNA]</scope>
    <source>
        <strain evidence="3">cv. AL8/78</strain>
    </source>
</reference>
<reference evidence="2" key="4">
    <citation type="submission" date="2019-03" db="UniProtKB">
        <authorList>
            <consortium name="EnsemblPlants"/>
        </authorList>
    </citation>
    <scope>IDENTIFICATION</scope>
</reference>
<reference evidence="2" key="3">
    <citation type="journal article" date="2017" name="Nature">
        <title>Genome sequence of the progenitor of the wheat D genome Aegilops tauschii.</title>
        <authorList>
            <person name="Luo M.C."/>
            <person name="Gu Y.Q."/>
            <person name="Puiu D."/>
            <person name="Wang H."/>
            <person name="Twardziok S.O."/>
            <person name="Deal K.R."/>
            <person name="Huo N."/>
            <person name="Zhu T."/>
            <person name="Wang L."/>
            <person name="Wang Y."/>
            <person name="McGuire P.E."/>
            <person name="Liu S."/>
            <person name="Long H."/>
            <person name="Ramasamy R.K."/>
            <person name="Rodriguez J.C."/>
            <person name="Van S.L."/>
            <person name="Yuan L."/>
            <person name="Wang Z."/>
            <person name="Xia Z."/>
            <person name="Xiao L."/>
            <person name="Anderson O.D."/>
            <person name="Ouyang S."/>
            <person name="Liang Y."/>
            <person name="Zimin A.V."/>
            <person name="Pertea G."/>
            <person name="Qi P."/>
            <person name="Bennetzen J.L."/>
            <person name="Dai X."/>
            <person name="Dawson M.W."/>
            <person name="Muller H.G."/>
            <person name="Kugler K."/>
            <person name="Rivarola-Duarte L."/>
            <person name="Spannagl M."/>
            <person name="Mayer K.F.X."/>
            <person name="Lu F.H."/>
            <person name="Bevan M.W."/>
            <person name="Leroy P."/>
            <person name="Li P."/>
            <person name="You F.M."/>
            <person name="Sun Q."/>
            <person name="Liu Z."/>
            <person name="Lyons E."/>
            <person name="Wicker T."/>
            <person name="Salzberg S.L."/>
            <person name="Devos K.M."/>
            <person name="Dvorak J."/>
        </authorList>
    </citation>
    <scope>NUCLEOTIDE SEQUENCE [LARGE SCALE GENOMIC DNA]</scope>
    <source>
        <strain evidence="2">cv. AL8/78</strain>
    </source>
</reference>
<sequence>MSKRKKLVTSGIEGRWAEKPAKGEISRIGREIRISTQSLGLVPSRARVSPSLQRCGPGRRRWQARAPRRRPQRRRRRKRGRRPPAPAPPVPVPRSVPCIVHLVKMLF</sequence>
<organism evidence="2 3">
    <name type="scientific">Aegilops tauschii subsp. strangulata</name>
    <name type="common">Goatgrass</name>
    <dbReference type="NCBI Taxonomy" id="200361"/>
    <lineage>
        <taxon>Eukaryota</taxon>
        <taxon>Viridiplantae</taxon>
        <taxon>Streptophyta</taxon>
        <taxon>Embryophyta</taxon>
        <taxon>Tracheophyta</taxon>
        <taxon>Spermatophyta</taxon>
        <taxon>Magnoliopsida</taxon>
        <taxon>Liliopsida</taxon>
        <taxon>Poales</taxon>
        <taxon>Poaceae</taxon>
        <taxon>BOP clade</taxon>
        <taxon>Pooideae</taxon>
        <taxon>Triticodae</taxon>
        <taxon>Triticeae</taxon>
        <taxon>Triticinae</taxon>
        <taxon>Aegilops</taxon>
    </lineage>
</organism>
<dbReference type="Proteomes" id="UP000015105">
    <property type="component" value="Chromosome 6D"/>
</dbReference>